<dbReference type="Gene3D" id="3.40.50.2300">
    <property type="match status" value="1"/>
</dbReference>
<comment type="caution">
    <text evidence="8">Lacks conserved residue(s) required for the propagation of feature annotation.</text>
</comment>
<evidence type="ECO:0000256" key="6">
    <source>
        <dbReference type="ARBA" id="ARBA00023163"/>
    </source>
</evidence>
<evidence type="ECO:0000256" key="9">
    <source>
        <dbReference type="PROSITE-ProRule" id="PRU00357"/>
    </source>
</evidence>
<dbReference type="PANTHER" id="PTHR43874:SF146">
    <property type="entry name" value="TWO-COMPONENT RESPONSE REGULATOR-LIKE APRR9"/>
    <property type="match status" value="1"/>
</dbReference>
<accession>A0AA88VCU8</accession>
<dbReference type="InterPro" id="IPR045279">
    <property type="entry name" value="ARR-like"/>
</dbReference>
<dbReference type="SUPFAM" id="SSF52172">
    <property type="entry name" value="CheY-like"/>
    <property type="match status" value="1"/>
</dbReference>
<dbReference type="Proteomes" id="UP001188597">
    <property type="component" value="Unassembled WGS sequence"/>
</dbReference>
<dbReference type="GO" id="GO:0048511">
    <property type="term" value="P:rhythmic process"/>
    <property type="evidence" value="ECO:0007669"/>
    <property type="project" value="UniProtKB-KW"/>
</dbReference>
<dbReference type="InterPro" id="IPR010402">
    <property type="entry name" value="CCT_domain"/>
</dbReference>
<dbReference type="GO" id="GO:0005634">
    <property type="term" value="C:nucleus"/>
    <property type="evidence" value="ECO:0007669"/>
    <property type="project" value="UniProtKB-SubCell"/>
</dbReference>
<evidence type="ECO:0000256" key="4">
    <source>
        <dbReference type="ARBA" id="ARBA00023015"/>
    </source>
</evidence>
<keyword evidence="6" id="KW-0804">Transcription</keyword>
<name>A0AA88VCU8_9ASTE</name>
<evidence type="ECO:0000259" key="12">
    <source>
        <dbReference type="PROSITE" id="PS51017"/>
    </source>
</evidence>
<reference evidence="13" key="1">
    <citation type="submission" date="2022-12" db="EMBL/GenBank/DDBJ databases">
        <title>Draft genome assemblies for two species of Escallonia (Escalloniales).</title>
        <authorList>
            <person name="Chanderbali A."/>
            <person name="Dervinis C."/>
            <person name="Anghel I."/>
            <person name="Soltis D."/>
            <person name="Soltis P."/>
            <person name="Zapata F."/>
        </authorList>
    </citation>
    <scope>NUCLEOTIDE SEQUENCE</scope>
    <source>
        <strain evidence="13">UCBG64.0493</strain>
        <tissue evidence="13">Leaf</tissue>
    </source>
</reference>
<evidence type="ECO:0000256" key="2">
    <source>
        <dbReference type="ARBA" id="ARBA00010330"/>
    </source>
</evidence>
<evidence type="ECO:0000256" key="8">
    <source>
        <dbReference type="PROSITE-ProRule" id="PRU00169"/>
    </source>
</evidence>
<feature type="domain" description="CCT" evidence="12">
    <location>
        <begin position="629"/>
        <end position="671"/>
    </location>
</feature>
<organism evidence="13 14">
    <name type="scientific">Escallonia herrerae</name>
    <dbReference type="NCBI Taxonomy" id="1293975"/>
    <lineage>
        <taxon>Eukaryota</taxon>
        <taxon>Viridiplantae</taxon>
        <taxon>Streptophyta</taxon>
        <taxon>Embryophyta</taxon>
        <taxon>Tracheophyta</taxon>
        <taxon>Spermatophyta</taxon>
        <taxon>Magnoliopsida</taxon>
        <taxon>eudicotyledons</taxon>
        <taxon>Gunneridae</taxon>
        <taxon>Pentapetalae</taxon>
        <taxon>asterids</taxon>
        <taxon>campanulids</taxon>
        <taxon>Escalloniales</taxon>
        <taxon>Escalloniaceae</taxon>
        <taxon>Escallonia</taxon>
    </lineage>
</organism>
<evidence type="ECO:0000256" key="3">
    <source>
        <dbReference type="ARBA" id="ARBA00023012"/>
    </source>
</evidence>
<gene>
    <name evidence="13" type="ORF">RJ639_020118</name>
</gene>
<evidence type="ECO:0000256" key="7">
    <source>
        <dbReference type="ARBA" id="ARBA00023242"/>
    </source>
</evidence>
<evidence type="ECO:0000313" key="14">
    <source>
        <dbReference type="Proteomes" id="UP001188597"/>
    </source>
</evidence>
<dbReference type="EMBL" id="JAVXUP010002206">
    <property type="protein sequence ID" value="KAK3004779.1"/>
    <property type="molecule type" value="Genomic_DNA"/>
</dbReference>
<dbReference type="GO" id="GO:0009736">
    <property type="term" value="P:cytokinin-activated signaling pathway"/>
    <property type="evidence" value="ECO:0007669"/>
    <property type="project" value="InterPro"/>
</dbReference>
<sequence>MVIGMEEKKGSSSPSEEVVPMVLLRVLLVEPDDSTRHIIAALLRKCSYRVAAVSDGLKAWETIKRRPNNVDLILTEVDLPSISGYVLLTLVMEHEVCKSIPVIMMSSHDSISIVLKCMFKGAADFLIKPVRKNELRNLWQHVWRRQSKNAALVPYEQTSVRDKIEATLESNKACNHSSEKDKEYSEKGSEAYSTCTTPYLEAESAYRQKMQGLPPINCESAFSLSNINKPEECGKLIEKSVELKCEIGGKSISLGPEEVTCNETFNSNAYRLQEEAVCSKTNTMDVDGWPQSLRQQEIIINEIHCDPDDLLEPSTAIDLIGNFRNDESEKHFSANLAMDSFSVAPYLELSLRGSYSSCSKDEGLDEQKTPINHSNASAFSRYESMGTSQLLFQTTDTSCAKLEARASPMHYQLTNHQPENSFCTSPRHGPHGAILGKSQESKKTMVVGHYGEAAATLPGSQFGFIPLDGVDYDTSCPDHIFPPMSCKQSDFTQVWSSMSAGHREQAPFPLSPSLNSTSEVYNTEQDYHPVDGTSNHSSGITVHEEDNNVNSGEGLRHPPVTGGNATSTLSNSITSKLNSSSCGSICTTVDGNDNSAAPVPKASVSESVNNSNLLVHNGLIGMDPHPTQREAALLKFRLKRKDRCFDKKVRYQSRKRLAEQRPRVRGQFVRQVQAQHTAAAAAAADIS</sequence>
<keyword evidence="3" id="KW-0902">Two-component regulatory system</keyword>
<dbReference type="SMART" id="SM00448">
    <property type="entry name" value="REC"/>
    <property type="match status" value="1"/>
</dbReference>
<evidence type="ECO:0000259" key="11">
    <source>
        <dbReference type="PROSITE" id="PS50110"/>
    </source>
</evidence>
<dbReference type="InterPro" id="IPR011006">
    <property type="entry name" value="CheY-like_superfamily"/>
</dbReference>
<evidence type="ECO:0000256" key="1">
    <source>
        <dbReference type="ARBA" id="ARBA00004123"/>
    </source>
</evidence>
<evidence type="ECO:0000256" key="10">
    <source>
        <dbReference type="SAM" id="MobiDB-lite"/>
    </source>
</evidence>
<feature type="domain" description="Response regulatory" evidence="11">
    <location>
        <begin position="25"/>
        <end position="143"/>
    </location>
</feature>
<evidence type="ECO:0000313" key="13">
    <source>
        <dbReference type="EMBL" id="KAK3004779.1"/>
    </source>
</evidence>
<dbReference type="Pfam" id="PF00072">
    <property type="entry name" value="Response_reg"/>
    <property type="match status" value="1"/>
</dbReference>
<comment type="subcellular location">
    <subcellularLocation>
        <location evidence="1 9">Nucleus</location>
    </subcellularLocation>
</comment>
<dbReference type="AlphaFoldDB" id="A0AA88VCU8"/>
<proteinExistence type="inferred from homology"/>
<dbReference type="InterPro" id="IPR001789">
    <property type="entry name" value="Sig_transdc_resp-reg_receiver"/>
</dbReference>
<dbReference type="PROSITE" id="PS51017">
    <property type="entry name" value="CCT"/>
    <property type="match status" value="1"/>
</dbReference>
<evidence type="ECO:0000256" key="5">
    <source>
        <dbReference type="ARBA" id="ARBA00023108"/>
    </source>
</evidence>
<dbReference type="GO" id="GO:0000160">
    <property type="term" value="P:phosphorelay signal transduction system"/>
    <property type="evidence" value="ECO:0007669"/>
    <property type="project" value="UniProtKB-KW"/>
</dbReference>
<comment type="caution">
    <text evidence="13">The sequence shown here is derived from an EMBL/GenBank/DDBJ whole genome shotgun (WGS) entry which is preliminary data.</text>
</comment>
<dbReference type="PANTHER" id="PTHR43874">
    <property type="entry name" value="TWO-COMPONENT RESPONSE REGULATOR"/>
    <property type="match status" value="1"/>
</dbReference>
<comment type="similarity">
    <text evidence="2">Belongs to the ARR-like family.</text>
</comment>
<keyword evidence="5" id="KW-0090">Biological rhythms</keyword>
<keyword evidence="7 9" id="KW-0539">Nucleus</keyword>
<keyword evidence="14" id="KW-1185">Reference proteome</keyword>
<dbReference type="PROSITE" id="PS50110">
    <property type="entry name" value="RESPONSE_REGULATORY"/>
    <property type="match status" value="1"/>
</dbReference>
<evidence type="ECO:0008006" key="15">
    <source>
        <dbReference type="Google" id="ProtNLM"/>
    </source>
</evidence>
<feature type="region of interest" description="Disordered" evidence="10">
    <location>
        <begin position="533"/>
        <end position="572"/>
    </location>
</feature>
<keyword evidence="4" id="KW-0805">Transcription regulation</keyword>
<protein>
    <recommendedName>
        <fullName evidence="15">Two-component response regulator-like PRR95</fullName>
    </recommendedName>
</protein>
<dbReference type="Pfam" id="PF06203">
    <property type="entry name" value="CCT"/>
    <property type="match status" value="1"/>
</dbReference>